<organism evidence="1 2">
    <name type="scientific">Leptospira noguchii serovar Autumnalis str. ZUN142</name>
    <dbReference type="NCBI Taxonomy" id="1085540"/>
    <lineage>
        <taxon>Bacteria</taxon>
        <taxon>Pseudomonadati</taxon>
        <taxon>Spirochaetota</taxon>
        <taxon>Spirochaetia</taxon>
        <taxon>Leptospirales</taxon>
        <taxon>Leptospiraceae</taxon>
        <taxon>Leptospira</taxon>
    </lineage>
</organism>
<dbReference type="AlphaFoldDB" id="M6U986"/>
<reference evidence="1 2" key="1">
    <citation type="submission" date="2013-01" db="EMBL/GenBank/DDBJ databases">
        <authorList>
            <person name="Harkins D.M."/>
            <person name="Durkin A.S."/>
            <person name="Brinkac L.M."/>
            <person name="Haft D.H."/>
            <person name="Selengut J.D."/>
            <person name="Sanka R."/>
            <person name="DePew J."/>
            <person name="Purushe J."/>
            <person name="Matthias M.A."/>
            <person name="Vinetz J.M."/>
            <person name="Sutton G.G."/>
            <person name="Nierman W.C."/>
            <person name="Fouts D.E."/>
        </authorList>
    </citation>
    <scope>NUCLEOTIDE SEQUENCE [LARGE SCALE GENOMIC DNA]</scope>
    <source>
        <strain evidence="1 2">ZUN142</strain>
    </source>
</reference>
<protein>
    <submittedName>
        <fullName evidence="1">Uncharacterized protein</fullName>
    </submittedName>
</protein>
<name>M6U986_9LEPT</name>
<gene>
    <name evidence="1" type="ORF">LEP1GSC186_4704</name>
</gene>
<evidence type="ECO:0000313" key="1">
    <source>
        <dbReference type="EMBL" id="EMO41055.1"/>
    </source>
</evidence>
<comment type="caution">
    <text evidence="1">The sequence shown here is derived from an EMBL/GenBank/DDBJ whole genome shotgun (WGS) entry which is preliminary data.</text>
</comment>
<accession>M6U986</accession>
<evidence type="ECO:0000313" key="2">
    <source>
        <dbReference type="Proteomes" id="UP000012153"/>
    </source>
</evidence>
<dbReference type="EMBL" id="AHOP02000024">
    <property type="protein sequence ID" value="EMO41055.1"/>
    <property type="molecule type" value="Genomic_DNA"/>
</dbReference>
<sequence>MGKEFLGTRLNCGNSYKFWMNFENVGIVSYQLNTMFKSS</sequence>
<proteinExistence type="predicted"/>
<dbReference type="Proteomes" id="UP000012153">
    <property type="component" value="Unassembled WGS sequence"/>
</dbReference>